<feature type="transmembrane region" description="Helical" evidence="1">
    <location>
        <begin position="12"/>
        <end position="30"/>
    </location>
</feature>
<feature type="transmembrane region" description="Helical" evidence="1">
    <location>
        <begin position="36"/>
        <end position="56"/>
    </location>
</feature>
<name>A0A245ZRG8_9SPHN</name>
<gene>
    <name evidence="2" type="ORF">SPMU_06550</name>
</gene>
<evidence type="ECO:0000313" key="3">
    <source>
        <dbReference type="Proteomes" id="UP000197783"/>
    </source>
</evidence>
<keyword evidence="3" id="KW-1185">Reference proteome</keyword>
<feature type="transmembrane region" description="Helical" evidence="1">
    <location>
        <begin position="143"/>
        <end position="161"/>
    </location>
</feature>
<evidence type="ECO:0000256" key="1">
    <source>
        <dbReference type="SAM" id="Phobius"/>
    </source>
</evidence>
<reference evidence="2 3" key="1">
    <citation type="submission" date="2017-03" db="EMBL/GenBank/DDBJ databases">
        <title>Genome sequence of Sphingomonas mucosissima DSM 17494.</title>
        <authorList>
            <person name="Poehlein A."/>
            <person name="Wuebbeler J.H."/>
            <person name="Steinbuechel A."/>
            <person name="Daniel R."/>
        </authorList>
    </citation>
    <scope>NUCLEOTIDE SEQUENCE [LARGE SCALE GENOMIC DNA]</scope>
    <source>
        <strain evidence="2 3">DSM 17494</strain>
    </source>
</reference>
<dbReference type="AlphaFoldDB" id="A0A245ZRG8"/>
<dbReference type="RefSeq" id="WP_088331885.1">
    <property type="nucleotide sequence ID" value="NZ_NBBJ01000001.1"/>
</dbReference>
<evidence type="ECO:0000313" key="2">
    <source>
        <dbReference type="EMBL" id="OWK32332.1"/>
    </source>
</evidence>
<organism evidence="2 3">
    <name type="scientific">Sphingomonas mucosissima</name>
    <dbReference type="NCBI Taxonomy" id="370959"/>
    <lineage>
        <taxon>Bacteria</taxon>
        <taxon>Pseudomonadati</taxon>
        <taxon>Pseudomonadota</taxon>
        <taxon>Alphaproteobacteria</taxon>
        <taxon>Sphingomonadales</taxon>
        <taxon>Sphingomonadaceae</taxon>
        <taxon>Sphingomonas</taxon>
    </lineage>
</organism>
<dbReference type="Proteomes" id="UP000197783">
    <property type="component" value="Unassembled WGS sequence"/>
</dbReference>
<keyword evidence="1" id="KW-0812">Transmembrane</keyword>
<protein>
    <submittedName>
        <fullName evidence="2">Uncharacterized protein</fullName>
    </submittedName>
</protein>
<accession>A0A245ZRG8</accession>
<sequence>MADLLKTGINTKYLAPIVVAYAAAAGLLGLDRVTQVQTLLQHAAFAGLAGIVMLVLQELIPRSLKEVLVFWRLRDRPPGCRAFTGIAPKDPRVDPTDLAILLPSGPMTPTEQNALWYKWLKATDGDPAIADNHRRFLTLRDSAVLLALLTLITPTLLLWTASNPYRILMLGGGTLLAYVVVALSARNAAVRLVGNVVARKVGTA</sequence>
<proteinExistence type="predicted"/>
<dbReference type="OrthoDB" id="511803at2"/>
<keyword evidence="1" id="KW-1133">Transmembrane helix</keyword>
<keyword evidence="1" id="KW-0472">Membrane</keyword>
<dbReference type="EMBL" id="NBBJ01000001">
    <property type="protein sequence ID" value="OWK32332.1"/>
    <property type="molecule type" value="Genomic_DNA"/>
</dbReference>
<feature type="transmembrane region" description="Helical" evidence="1">
    <location>
        <begin position="167"/>
        <end position="185"/>
    </location>
</feature>
<comment type="caution">
    <text evidence="2">The sequence shown here is derived from an EMBL/GenBank/DDBJ whole genome shotgun (WGS) entry which is preliminary data.</text>
</comment>